<comment type="subcellular location">
    <subcellularLocation>
        <location evidence="1">Cell membrane</location>
        <topology evidence="1">Multi-pass membrane protein</topology>
    </subcellularLocation>
</comment>
<feature type="transmembrane region" description="Helical" evidence="6">
    <location>
        <begin position="58"/>
        <end position="87"/>
    </location>
</feature>
<evidence type="ECO:0000256" key="2">
    <source>
        <dbReference type="ARBA" id="ARBA00022475"/>
    </source>
</evidence>
<evidence type="ECO:0000256" key="5">
    <source>
        <dbReference type="ARBA" id="ARBA00023136"/>
    </source>
</evidence>
<dbReference type="OrthoDB" id="9807977at2"/>
<evidence type="ECO:0000256" key="3">
    <source>
        <dbReference type="ARBA" id="ARBA00022692"/>
    </source>
</evidence>
<sequence>MKAIFHRYLKIIDRFIIGKYLGTFIFTMGIFMVISVVFDVSEKLDNFLNKHASLHDIIFRYYAGFIPFYLNMLSPLINFLAVIFFTAKMANQTEIVPILSGRASFNRFLRPYIISSTLIFIVSFFANVYLIPYTNRLKIDFENANGMMDNDPTKSEVHMQIDKHTFVYLSNYDPTTHLGYNFIMEKFNGDTLREKLIANQIQYDSVKNIWSLKDYSVKYVRGMKEQFLKNQPQKDTVLDMHPSDFIVYDNVYTAMSLSDLNKNIDKEKLRRPEYLKSIYFEKFHRFVYPLSAYVLTLIGVSISSRKVRGGVGLPLGIGILLCFAYIILERFALVFSVKGGMTPLVAVFIPNIVFGILGYYLLLKAPK</sequence>
<keyword evidence="2" id="KW-1003">Cell membrane</keyword>
<evidence type="ECO:0000313" key="8">
    <source>
        <dbReference type="Proteomes" id="UP000270046"/>
    </source>
</evidence>
<evidence type="ECO:0000256" key="1">
    <source>
        <dbReference type="ARBA" id="ARBA00004651"/>
    </source>
</evidence>
<dbReference type="PANTHER" id="PTHR33529:SF8">
    <property type="entry name" value="PERMEASE, YJGP_YJGQ FAMILY"/>
    <property type="match status" value="1"/>
</dbReference>
<dbReference type="KEGG" id="muh:HYN43_005040"/>
<dbReference type="InterPro" id="IPR005495">
    <property type="entry name" value="LptG/LptF_permease"/>
</dbReference>
<organism evidence="7 8">
    <name type="scientific">Mucilaginibacter celer</name>
    <dbReference type="NCBI Taxonomy" id="2305508"/>
    <lineage>
        <taxon>Bacteria</taxon>
        <taxon>Pseudomonadati</taxon>
        <taxon>Bacteroidota</taxon>
        <taxon>Sphingobacteriia</taxon>
        <taxon>Sphingobacteriales</taxon>
        <taxon>Sphingobacteriaceae</taxon>
        <taxon>Mucilaginibacter</taxon>
    </lineage>
</organism>
<keyword evidence="8" id="KW-1185">Reference proteome</keyword>
<keyword evidence="3 6" id="KW-0812">Transmembrane</keyword>
<protein>
    <submittedName>
        <fullName evidence="7">LptF/LptG family permease</fullName>
    </submittedName>
</protein>
<evidence type="ECO:0000256" key="6">
    <source>
        <dbReference type="SAM" id="Phobius"/>
    </source>
</evidence>
<feature type="transmembrane region" description="Helical" evidence="6">
    <location>
        <begin position="286"/>
        <end position="304"/>
    </location>
</feature>
<reference evidence="7 8" key="1">
    <citation type="submission" date="2018-10" db="EMBL/GenBank/DDBJ databases">
        <title>Genome sequencing of Mucilaginibacter sp. HYN0043.</title>
        <authorList>
            <person name="Kim M."/>
            <person name="Yi H."/>
        </authorList>
    </citation>
    <scope>NUCLEOTIDE SEQUENCE [LARGE SCALE GENOMIC DNA]</scope>
    <source>
        <strain evidence="7 8">HYN0043</strain>
    </source>
</reference>
<feature type="transmembrane region" description="Helical" evidence="6">
    <location>
        <begin position="340"/>
        <end position="362"/>
    </location>
</feature>
<evidence type="ECO:0000313" key="7">
    <source>
        <dbReference type="EMBL" id="AYL94699.1"/>
    </source>
</evidence>
<dbReference type="GO" id="GO:0015920">
    <property type="term" value="P:lipopolysaccharide transport"/>
    <property type="evidence" value="ECO:0007669"/>
    <property type="project" value="TreeGrafter"/>
</dbReference>
<name>A0A494VKY9_9SPHI</name>
<keyword evidence="4 6" id="KW-1133">Transmembrane helix</keyword>
<feature type="transmembrane region" description="Helical" evidence="6">
    <location>
        <begin position="20"/>
        <end position="38"/>
    </location>
</feature>
<feature type="transmembrane region" description="Helical" evidence="6">
    <location>
        <begin position="108"/>
        <end position="131"/>
    </location>
</feature>
<dbReference type="GO" id="GO:0043190">
    <property type="term" value="C:ATP-binding cassette (ABC) transporter complex"/>
    <property type="evidence" value="ECO:0007669"/>
    <property type="project" value="TreeGrafter"/>
</dbReference>
<dbReference type="Pfam" id="PF03739">
    <property type="entry name" value="LptF_LptG"/>
    <property type="match status" value="1"/>
</dbReference>
<accession>A0A494VKY9</accession>
<proteinExistence type="predicted"/>
<evidence type="ECO:0000256" key="4">
    <source>
        <dbReference type="ARBA" id="ARBA00022989"/>
    </source>
</evidence>
<dbReference type="Proteomes" id="UP000270046">
    <property type="component" value="Chromosome"/>
</dbReference>
<dbReference type="AlphaFoldDB" id="A0A494VKY9"/>
<dbReference type="PANTHER" id="PTHR33529">
    <property type="entry name" value="SLR0882 PROTEIN-RELATED"/>
    <property type="match status" value="1"/>
</dbReference>
<gene>
    <name evidence="7" type="ORF">HYN43_005040</name>
</gene>
<feature type="transmembrane region" description="Helical" evidence="6">
    <location>
        <begin position="311"/>
        <end position="328"/>
    </location>
</feature>
<dbReference type="EMBL" id="CP032869">
    <property type="protein sequence ID" value="AYL94699.1"/>
    <property type="molecule type" value="Genomic_DNA"/>
</dbReference>
<keyword evidence="5 6" id="KW-0472">Membrane</keyword>
<dbReference type="RefSeq" id="WP_119408411.1">
    <property type="nucleotide sequence ID" value="NZ_CP032869.1"/>
</dbReference>